<keyword evidence="2" id="KW-0169">Cobalamin biosynthesis</keyword>
<evidence type="ECO:0000256" key="4">
    <source>
        <dbReference type="ARBA" id="ARBA00022679"/>
    </source>
</evidence>
<dbReference type="SUPFAM" id="SSF53335">
    <property type="entry name" value="S-adenosyl-L-methionine-dependent methyltransferases"/>
    <property type="match status" value="1"/>
</dbReference>
<dbReference type="InterPro" id="IPR014777">
    <property type="entry name" value="4pyrrole_Mease_sub1"/>
</dbReference>
<dbReference type="InterPro" id="IPR050714">
    <property type="entry name" value="Cobalamin_biosynth_MTase"/>
</dbReference>
<evidence type="ECO:0000313" key="7">
    <source>
        <dbReference type="EMBL" id="TWT34953.1"/>
    </source>
</evidence>
<name>A0A5C5VAF6_9BACT</name>
<dbReference type="Gene3D" id="3.40.1010.10">
    <property type="entry name" value="Cobalt-precorrin-4 Transmethylase, Domain 1"/>
    <property type="match status" value="1"/>
</dbReference>
<dbReference type="InterPro" id="IPR014776">
    <property type="entry name" value="4pyrrole_Mease_sub2"/>
</dbReference>
<proteinExistence type="predicted"/>
<gene>
    <name evidence="7" type="primary">cobL</name>
    <name evidence="7" type="ORF">Enr8_23690</name>
</gene>
<dbReference type="NCBIfam" id="TIGR02469">
    <property type="entry name" value="CbiT"/>
    <property type="match status" value="1"/>
</dbReference>
<evidence type="ECO:0000259" key="6">
    <source>
        <dbReference type="Pfam" id="PF00590"/>
    </source>
</evidence>
<evidence type="ECO:0000313" key="8">
    <source>
        <dbReference type="Proteomes" id="UP000318878"/>
    </source>
</evidence>
<accession>A0A5C5VAF6</accession>
<dbReference type="InterPro" id="IPR029063">
    <property type="entry name" value="SAM-dependent_MTases_sf"/>
</dbReference>
<evidence type="ECO:0000256" key="5">
    <source>
        <dbReference type="ARBA" id="ARBA00022691"/>
    </source>
</evidence>
<dbReference type="Gene3D" id="3.30.950.10">
    <property type="entry name" value="Methyltransferase, Cobalt-precorrin-4 Transmethylase, Domain 2"/>
    <property type="match status" value="1"/>
</dbReference>
<comment type="pathway">
    <text evidence="1">Cofactor biosynthesis; adenosylcobalamin biosynthesis.</text>
</comment>
<dbReference type="NCBIfam" id="TIGR02467">
    <property type="entry name" value="CbiE"/>
    <property type="match status" value="1"/>
</dbReference>
<dbReference type="CDD" id="cd02440">
    <property type="entry name" value="AdoMet_MTases"/>
    <property type="match status" value="1"/>
</dbReference>
<dbReference type="Pfam" id="PF01135">
    <property type="entry name" value="PCMT"/>
    <property type="match status" value="1"/>
</dbReference>
<dbReference type="UniPathway" id="UPA00148"/>
<dbReference type="PROSITE" id="PS01131">
    <property type="entry name" value="RRNA_A_DIMETH"/>
    <property type="match status" value="1"/>
</dbReference>
<keyword evidence="8" id="KW-1185">Reference proteome</keyword>
<comment type="caution">
    <text evidence="7">The sequence shown here is derived from an EMBL/GenBank/DDBJ whole genome shotgun (WGS) entry which is preliminary data.</text>
</comment>
<dbReference type="AlphaFoldDB" id="A0A5C5VAF6"/>
<dbReference type="InterPro" id="IPR012818">
    <property type="entry name" value="CbiE"/>
</dbReference>
<dbReference type="Pfam" id="PF00590">
    <property type="entry name" value="TP_methylase"/>
    <property type="match status" value="1"/>
</dbReference>
<dbReference type="InterPro" id="IPR000878">
    <property type="entry name" value="4pyrrol_Mease"/>
</dbReference>
<dbReference type="Proteomes" id="UP000318878">
    <property type="component" value="Unassembled WGS sequence"/>
</dbReference>
<organism evidence="7 8">
    <name type="scientific">Blastopirellula retiformator</name>
    <dbReference type="NCBI Taxonomy" id="2527970"/>
    <lineage>
        <taxon>Bacteria</taxon>
        <taxon>Pseudomonadati</taxon>
        <taxon>Planctomycetota</taxon>
        <taxon>Planctomycetia</taxon>
        <taxon>Pirellulales</taxon>
        <taxon>Pirellulaceae</taxon>
        <taxon>Blastopirellula</taxon>
    </lineage>
</organism>
<keyword evidence="5" id="KW-0949">S-adenosyl-L-methionine</keyword>
<dbReference type="InterPro" id="IPR020596">
    <property type="entry name" value="rRNA_Ade_Mease_Trfase_CS"/>
</dbReference>
<feature type="domain" description="Tetrapyrrole methylase" evidence="6">
    <location>
        <begin position="7"/>
        <end position="194"/>
    </location>
</feature>
<dbReference type="GO" id="GO:0000179">
    <property type="term" value="F:rRNA (adenine-N6,N6-)-dimethyltransferase activity"/>
    <property type="evidence" value="ECO:0007669"/>
    <property type="project" value="InterPro"/>
</dbReference>
<evidence type="ECO:0000256" key="2">
    <source>
        <dbReference type="ARBA" id="ARBA00022573"/>
    </source>
</evidence>
<dbReference type="InterPro" id="IPR006365">
    <property type="entry name" value="Cbl_synth_CobL"/>
</dbReference>
<dbReference type="GO" id="GO:0008276">
    <property type="term" value="F:protein methyltransferase activity"/>
    <property type="evidence" value="ECO:0007669"/>
    <property type="project" value="InterPro"/>
</dbReference>
<dbReference type="InterPro" id="IPR035996">
    <property type="entry name" value="4pyrrol_Methylase_sf"/>
</dbReference>
<dbReference type="GO" id="GO:0009236">
    <property type="term" value="P:cobalamin biosynthetic process"/>
    <property type="evidence" value="ECO:0007669"/>
    <property type="project" value="UniProtKB-UniPathway"/>
</dbReference>
<dbReference type="InterPro" id="IPR014008">
    <property type="entry name" value="Cbl_synth_MTase_CbiT"/>
</dbReference>
<dbReference type="RefSeq" id="WP_146431590.1">
    <property type="nucleotide sequence ID" value="NZ_SJPF01000002.1"/>
</dbReference>
<dbReference type="GO" id="GO:0046025">
    <property type="term" value="F:precorrin-6Y C5,15-methyltransferase (decarboxylating) activity"/>
    <property type="evidence" value="ECO:0007669"/>
    <property type="project" value="UniProtKB-EC"/>
</dbReference>
<dbReference type="PIRSF" id="PIRSF036428">
    <property type="entry name" value="CobL"/>
    <property type="match status" value="1"/>
</dbReference>
<dbReference type="SUPFAM" id="SSF53790">
    <property type="entry name" value="Tetrapyrrole methylase"/>
    <property type="match status" value="1"/>
</dbReference>
<protein>
    <submittedName>
        <fullName evidence="7">Precorrin-6Y C(5,15)-methyltransferase [decarboxylating]</fullName>
        <ecNumber evidence="7">2.1.1.132</ecNumber>
    </submittedName>
</protein>
<dbReference type="PANTHER" id="PTHR43182">
    <property type="entry name" value="COBALT-PRECORRIN-6B C(15)-METHYLTRANSFERASE (DECARBOXYLATING)"/>
    <property type="match status" value="1"/>
</dbReference>
<keyword evidence="3 7" id="KW-0489">Methyltransferase</keyword>
<reference evidence="7 8" key="1">
    <citation type="submission" date="2019-02" db="EMBL/GenBank/DDBJ databases">
        <title>Deep-cultivation of Planctomycetes and their phenomic and genomic characterization uncovers novel biology.</title>
        <authorList>
            <person name="Wiegand S."/>
            <person name="Jogler M."/>
            <person name="Boedeker C."/>
            <person name="Pinto D."/>
            <person name="Vollmers J."/>
            <person name="Rivas-Marin E."/>
            <person name="Kohn T."/>
            <person name="Peeters S.H."/>
            <person name="Heuer A."/>
            <person name="Rast P."/>
            <person name="Oberbeckmann S."/>
            <person name="Bunk B."/>
            <person name="Jeske O."/>
            <person name="Meyerdierks A."/>
            <person name="Storesund J.E."/>
            <person name="Kallscheuer N."/>
            <person name="Luecker S."/>
            <person name="Lage O.M."/>
            <person name="Pohl T."/>
            <person name="Merkel B.J."/>
            <person name="Hornburger P."/>
            <person name="Mueller R.-W."/>
            <person name="Bruemmer F."/>
            <person name="Labrenz M."/>
            <person name="Spormann A.M."/>
            <person name="Op Den Camp H."/>
            <person name="Overmann J."/>
            <person name="Amann R."/>
            <person name="Jetten M.S.M."/>
            <person name="Mascher T."/>
            <person name="Medema M.H."/>
            <person name="Devos D.P."/>
            <person name="Kaster A.-K."/>
            <person name="Ovreas L."/>
            <person name="Rohde M."/>
            <person name="Galperin M.Y."/>
            <person name="Jogler C."/>
        </authorList>
    </citation>
    <scope>NUCLEOTIDE SEQUENCE [LARGE SCALE GENOMIC DNA]</scope>
    <source>
        <strain evidence="7 8">Enr8</strain>
    </source>
</reference>
<evidence type="ECO:0000256" key="1">
    <source>
        <dbReference type="ARBA" id="ARBA00004953"/>
    </source>
</evidence>
<dbReference type="Gene3D" id="3.40.50.150">
    <property type="entry name" value="Vaccinia Virus protein VP39"/>
    <property type="match status" value="1"/>
</dbReference>
<sequence length="417" mass="44759">MNSAANIHIIGIGDDGFDGLTAQATQRIGAAELIIGSPQVLAYVDSVKAEKLAVGADLNSIVDRVKAAASKNIVLLTSGDPLFYGVARYLCDVIGKEHFEVLPHVSSMQLAFARVKESWDEAYLANLATQSLERVVQNARLAEKVGLFTTDEVSPAEVAQALLVQKLDYFTAYVCENLGSPNERVTQGELAEIAEQSFGPLNVMILIRKPGVPDRPIALVGKRLFGNPDEVFLQSKPKRGLLTSAETRSIALSQMDLGPNSVVWDVGAGSGSVSIEAAMIASEGMVFAIEMDPEDHGVIKTNADSFGVTNLTPILGKAPEAWEDLPDPDTVFIGGAGRQVHGIAEAAFARLKPGGRIVINIGSIENLHEVHELLQNMAGEARATMINIAHSTYQLERHRFESLNPTFLITAIKPVKS</sequence>
<evidence type="ECO:0000256" key="3">
    <source>
        <dbReference type="ARBA" id="ARBA00022603"/>
    </source>
</evidence>
<keyword evidence="4 7" id="KW-0808">Transferase</keyword>
<dbReference type="EMBL" id="SJPF01000002">
    <property type="protein sequence ID" value="TWT34953.1"/>
    <property type="molecule type" value="Genomic_DNA"/>
</dbReference>
<dbReference type="OrthoDB" id="9780707at2"/>
<dbReference type="PANTHER" id="PTHR43182:SF1">
    <property type="entry name" value="COBALT-PRECORRIN-7 C(5)-METHYLTRANSFERASE"/>
    <property type="match status" value="1"/>
</dbReference>
<dbReference type="EC" id="2.1.1.132" evidence="7"/>
<dbReference type="CDD" id="cd11644">
    <property type="entry name" value="Precorrin-6Y-MT"/>
    <property type="match status" value="1"/>
</dbReference>